<reference evidence="8 9" key="1">
    <citation type="journal article" date="2015" name="Genome Biol.">
        <title>Comparative genomics of Steinernema reveals deeply conserved gene regulatory networks.</title>
        <authorList>
            <person name="Dillman A.R."/>
            <person name="Macchietto M."/>
            <person name="Porter C.F."/>
            <person name="Rogers A."/>
            <person name="Williams B."/>
            <person name="Antoshechkin I."/>
            <person name="Lee M.M."/>
            <person name="Goodwin Z."/>
            <person name="Lu X."/>
            <person name="Lewis E.E."/>
            <person name="Goodrich-Blair H."/>
            <person name="Stock S.P."/>
            <person name="Adams B.J."/>
            <person name="Sternberg P.W."/>
            <person name="Mortazavi A."/>
        </authorList>
    </citation>
    <scope>NUCLEOTIDE SEQUENCE [LARGE SCALE GENOMIC DNA]</scope>
    <source>
        <strain evidence="8 9">ALL</strain>
    </source>
</reference>
<feature type="domain" description="G-protein coupled receptors family 1 profile" evidence="7">
    <location>
        <begin position="1"/>
        <end position="169"/>
    </location>
</feature>
<dbReference type="InterPro" id="IPR017452">
    <property type="entry name" value="GPCR_Rhodpsn_7TM"/>
</dbReference>
<accession>A0A4U8UQD3</accession>
<evidence type="ECO:0000256" key="3">
    <source>
        <dbReference type="ARBA" id="ARBA00022692"/>
    </source>
</evidence>
<evidence type="ECO:0000313" key="8">
    <source>
        <dbReference type="EMBL" id="TMS35266.1"/>
    </source>
</evidence>
<evidence type="ECO:0000256" key="6">
    <source>
        <dbReference type="SAM" id="Phobius"/>
    </source>
</evidence>
<dbReference type="PANTHER" id="PTHR22750">
    <property type="entry name" value="G-PROTEIN COUPLED RECEPTOR"/>
    <property type="match status" value="1"/>
</dbReference>
<comment type="subcellular location">
    <subcellularLocation>
        <location evidence="1">Cell membrane</location>
        <topology evidence="1">Multi-pass membrane protein</topology>
    </subcellularLocation>
</comment>
<feature type="transmembrane region" description="Helical" evidence="6">
    <location>
        <begin position="55"/>
        <end position="76"/>
    </location>
</feature>
<feature type="transmembrane region" description="Helical" evidence="6">
    <location>
        <begin position="144"/>
        <end position="164"/>
    </location>
</feature>
<organism evidence="8 9">
    <name type="scientific">Steinernema carpocapsae</name>
    <name type="common">Entomopathogenic nematode</name>
    <dbReference type="NCBI Taxonomy" id="34508"/>
    <lineage>
        <taxon>Eukaryota</taxon>
        <taxon>Metazoa</taxon>
        <taxon>Ecdysozoa</taxon>
        <taxon>Nematoda</taxon>
        <taxon>Chromadorea</taxon>
        <taxon>Rhabditida</taxon>
        <taxon>Tylenchina</taxon>
        <taxon>Panagrolaimomorpha</taxon>
        <taxon>Strongyloidoidea</taxon>
        <taxon>Steinernematidae</taxon>
        <taxon>Steinernema</taxon>
    </lineage>
</organism>
<comment type="caution">
    <text evidence="8">The sequence shown here is derived from an EMBL/GenBank/DDBJ whole genome shotgun (WGS) entry which is preliminary data.</text>
</comment>
<evidence type="ECO:0000256" key="1">
    <source>
        <dbReference type="ARBA" id="ARBA00004651"/>
    </source>
</evidence>
<dbReference type="EMBL" id="AZBU02000001">
    <property type="protein sequence ID" value="TMS35266.1"/>
    <property type="molecule type" value="Genomic_DNA"/>
</dbReference>
<evidence type="ECO:0000313" key="9">
    <source>
        <dbReference type="Proteomes" id="UP000298663"/>
    </source>
</evidence>
<dbReference type="OrthoDB" id="9894375at2759"/>
<evidence type="ECO:0000256" key="4">
    <source>
        <dbReference type="ARBA" id="ARBA00022989"/>
    </source>
</evidence>
<keyword evidence="9" id="KW-1185">Reference proteome</keyword>
<dbReference type="GO" id="GO:0005886">
    <property type="term" value="C:plasma membrane"/>
    <property type="evidence" value="ECO:0007669"/>
    <property type="project" value="UniProtKB-SubCell"/>
</dbReference>
<evidence type="ECO:0000256" key="2">
    <source>
        <dbReference type="ARBA" id="ARBA00022475"/>
    </source>
</evidence>
<proteinExistence type="predicted"/>
<protein>
    <recommendedName>
        <fullName evidence="7">G-protein coupled receptors family 1 profile domain-containing protein</fullName>
    </recommendedName>
</protein>
<dbReference type="Proteomes" id="UP000298663">
    <property type="component" value="Unassembled WGS sequence"/>
</dbReference>
<keyword evidence="4 6" id="KW-1133">Transmembrane helix</keyword>
<keyword evidence="2" id="KW-1003">Cell membrane</keyword>
<evidence type="ECO:0000259" key="7">
    <source>
        <dbReference type="PROSITE" id="PS50262"/>
    </source>
</evidence>
<name>A0A4U8UQD3_STECR</name>
<dbReference type="AlphaFoldDB" id="A0A4U8UQD3"/>
<sequence>MNVWEGTGSLPPEISFILCILAWITPLGALLAVACSIKGQGYRNCSNVRFYHTRLFRFTISILLVMIFLLISWFYVRLLCMLNTLNHKWQSTTAHRRVSRQNRTLLTTILICSSFFIGWAPATIHFMITCDTCQLLNFVTRQQFSVLFAFSCIQLSFIIGKSIMNPLIYSLRIPEVDTQIRALAQRVRFKISWFCRCSPEALATSQFRI</sequence>
<evidence type="ECO:0000256" key="5">
    <source>
        <dbReference type="ARBA" id="ARBA00023136"/>
    </source>
</evidence>
<dbReference type="SUPFAM" id="SSF81321">
    <property type="entry name" value="Family A G protein-coupled receptor-like"/>
    <property type="match status" value="1"/>
</dbReference>
<reference evidence="8 9" key="2">
    <citation type="journal article" date="2019" name="G3 (Bethesda)">
        <title>Hybrid Assembly of the Genome of the Entomopathogenic Nematode Steinernema carpocapsae Identifies the X-Chromosome.</title>
        <authorList>
            <person name="Serra L."/>
            <person name="Macchietto M."/>
            <person name="Macias-Munoz A."/>
            <person name="McGill C.J."/>
            <person name="Rodriguez I.M."/>
            <person name="Rodriguez B."/>
            <person name="Murad R."/>
            <person name="Mortazavi A."/>
        </authorList>
    </citation>
    <scope>NUCLEOTIDE SEQUENCE [LARGE SCALE GENOMIC DNA]</scope>
    <source>
        <strain evidence="8 9">ALL</strain>
    </source>
</reference>
<feature type="transmembrane region" description="Helical" evidence="6">
    <location>
        <begin position="14"/>
        <end position="34"/>
    </location>
</feature>
<gene>
    <name evidence="8" type="ORF">L596_002704</name>
</gene>
<dbReference type="Gene3D" id="1.20.1070.10">
    <property type="entry name" value="Rhodopsin 7-helix transmembrane proteins"/>
    <property type="match status" value="1"/>
</dbReference>
<keyword evidence="5 6" id="KW-0472">Membrane</keyword>
<feature type="transmembrane region" description="Helical" evidence="6">
    <location>
        <begin position="105"/>
        <end position="124"/>
    </location>
</feature>
<dbReference type="PROSITE" id="PS50262">
    <property type="entry name" value="G_PROTEIN_RECEP_F1_2"/>
    <property type="match status" value="1"/>
</dbReference>
<keyword evidence="3 6" id="KW-0812">Transmembrane</keyword>